<evidence type="ECO:0000313" key="2">
    <source>
        <dbReference type="EMBL" id="KAK2775555.1"/>
    </source>
</evidence>
<proteinExistence type="predicted"/>
<gene>
    <name evidence="2" type="ORF">CKAH01_03441</name>
</gene>
<organism evidence="2 3">
    <name type="scientific">Colletotrichum kahawae</name>
    <name type="common">Coffee berry disease fungus</name>
    <dbReference type="NCBI Taxonomy" id="34407"/>
    <lineage>
        <taxon>Eukaryota</taxon>
        <taxon>Fungi</taxon>
        <taxon>Dikarya</taxon>
        <taxon>Ascomycota</taxon>
        <taxon>Pezizomycotina</taxon>
        <taxon>Sordariomycetes</taxon>
        <taxon>Hypocreomycetidae</taxon>
        <taxon>Glomerellales</taxon>
        <taxon>Glomerellaceae</taxon>
        <taxon>Colletotrichum</taxon>
        <taxon>Colletotrichum gloeosporioides species complex</taxon>
    </lineage>
</organism>
<feature type="domain" description="Heterokaryon incompatibility" evidence="1">
    <location>
        <begin position="41"/>
        <end position="231"/>
    </location>
</feature>
<name>A0AAD9YTC9_COLKA</name>
<dbReference type="PANTHER" id="PTHR33112">
    <property type="entry name" value="DOMAIN PROTEIN, PUTATIVE-RELATED"/>
    <property type="match status" value="1"/>
</dbReference>
<comment type="caution">
    <text evidence="2">The sequence shown here is derived from an EMBL/GenBank/DDBJ whole genome shotgun (WGS) entry which is preliminary data.</text>
</comment>
<evidence type="ECO:0000259" key="1">
    <source>
        <dbReference type="Pfam" id="PF06985"/>
    </source>
</evidence>
<dbReference type="AlphaFoldDB" id="A0AAD9YTC9"/>
<protein>
    <recommendedName>
        <fullName evidence="1">Heterokaryon incompatibility domain-containing protein</fullName>
    </recommendedName>
</protein>
<keyword evidence="3" id="KW-1185">Reference proteome</keyword>
<dbReference type="PANTHER" id="PTHR33112:SF16">
    <property type="entry name" value="HETEROKARYON INCOMPATIBILITY DOMAIN-CONTAINING PROTEIN"/>
    <property type="match status" value="1"/>
</dbReference>
<evidence type="ECO:0000313" key="3">
    <source>
        <dbReference type="Proteomes" id="UP001281614"/>
    </source>
</evidence>
<dbReference type="Pfam" id="PF06985">
    <property type="entry name" value="HET"/>
    <property type="match status" value="1"/>
</dbReference>
<reference evidence="2" key="1">
    <citation type="submission" date="2023-02" db="EMBL/GenBank/DDBJ databases">
        <title>Colletotrichum kahawae CIFC_Que2 genome sequencing and assembly.</title>
        <authorList>
            <person name="Baroncelli R."/>
        </authorList>
    </citation>
    <scope>NUCLEOTIDE SEQUENCE</scope>
    <source>
        <strain evidence="2">CIFC_Que2</strain>
    </source>
</reference>
<sequence length="546" mass="62048">MERYTSDLPDQIENPTRLLKIEKDAVGVRLVQTNQAEKYEYVTLSHRWGLSKSISTKKSNVHSHMHRGIKTSALPATFRDAVIVTHKLGYQYLWIDSLCIVQDDTRDWELECPRMASIYYGSVLTIAGTAAKDSHFGLLREREFLGKPAYETKLQYRDEYGNAQDSLTLYYPGRPSTRGGFHDAFSKSPEGHDQSSVLQNLGWMLQDTVPEYPEVPDRNSVLQGRGWIFQENLLSRRTLNFAPGQMYMVCHQGARYETSLFKGAFPHPDSKVNPTYPPMNTIRWETDFGYYRWWRGTVAKYSSCEFTTIMDRLPALSGIANRFKPPEPDQYLAGIWRHDILRSLLWRRKGTPHSDAPAEYLGPSWSWASAPARIEFMHVEEGSASISSASLVSAATVRKGADPYGRVASGTITIRGKVSEIAFEKTIPTEGQFSKPQFAISRPGWYEPPEFYVDDPGWTPPVPEAADVDDAHDDETYPGSPRFILLLISIVRFIGGTAHLLALERVSGKELVYRRVGVVVRNQTRVNVNEFVESFKDWDDREITII</sequence>
<accession>A0AAD9YTC9</accession>
<dbReference type="InterPro" id="IPR010730">
    <property type="entry name" value="HET"/>
</dbReference>
<dbReference type="Proteomes" id="UP001281614">
    <property type="component" value="Unassembled WGS sequence"/>
</dbReference>
<dbReference type="EMBL" id="VYYT01000035">
    <property type="protein sequence ID" value="KAK2775555.1"/>
    <property type="molecule type" value="Genomic_DNA"/>
</dbReference>